<organism evidence="1 2">
    <name type="scientific">Clostridium vincentii</name>
    <dbReference type="NCBI Taxonomy" id="52704"/>
    <lineage>
        <taxon>Bacteria</taxon>
        <taxon>Bacillati</taxon>
        <taxon>Bacillota</taxon>
        <taxon>Clostridia</taxon>
        <taxon>Eubacteriales</taxon>
        <taxon>Clostridiaceae</taxon>
        <taxon>Clostridium</taxon>
    </lineage>
</organism>
<dbReference type="EMBL" id="PVXQ01000052">
    <property type="protein sequence ID" value="PRR79852.1"/>
    <property type="molecule type" value="Genomic_DNA"/>
</dbReference>
<reference evidence="1 2" key="1">
    <citation type="submission" date="2018-03" db="EMBL/GenBank/DDBJ databases">
        <title>Genome sequence of Clostridium vincentii DSM 10228.</title>
        <authorList>
            <person name="Poehlein A."/>
            <person name="Daniel R."/>
        </authorList>
    </citation>
    <scope>NUCLEOTIDE SEQUENCE [LARGE SCALE GENOMIC DNA]</scope>
    <source>
        <strain evidence="1 2">DSM 10228</strain>
    </source>
</reference>
<accession>A0A2T0B7K4</accession>
<sequence>MNHIIKDRIHISHTGMKRRNKDFKVRIIMKNKINCKMYEEFNMYLHTLGIPSVSIKYYDTNYLNIFVEKISEAQVSKEIAKQYSKEIIAYFKKLLKTYNYKGDYNKYEWSSSSVTNVCSQNAIYIDALFRDSKKEVVKKINDKIAPEFRPKYIFVHSSDHDNGYRYLAGYLIIFENEIVLKQSEKNVQSEIIDICNEILIKNDIENKYRPKYLVVGFYDAHNPGLYGMSRED</sequence>
<dbReference type="AlphaFoldDB" id="A0A2T0B7K4"/>
<keyword evidence="2" id="KW-1185">Reference proteome</keyword>
<gene>
    <name evidence="1" type="ORF">CLVI_31800</name>
</gene>
<dbReference type="Proteomes" id="UP000239471">
    <property type="component" value="Unassembled WGS sequence"/>
</dbReference>
<protein>
    <submittedName>
        <fullName evidence="1">Uncharacterized protein</fullName>
    </submittedName>
</protein>
<evidence type="ECO:0000313" key="1">
    <source>
        <dbReference type="EMBL" id="PRR79852.1"/>
    </source>
</evidence>
<proteinExistence type="predicted"/>
<name>A0A2T0B7K4_9CLOT</name>
<evidence type="ECO:0000313" key="2">
    <source>
        <dbReference type="Proteomes" id="UP000239471"/>
    </source>
</evidence>
<comment type="caution">
    <text evidence="1">The sequence shown here is derived from an EMBL/GenBank/DDBJ whole genome shotgun (WGS) entry which is preliminary data.</text>
</comment>